<dbReference type="InterPro" id="IPR013785">
    <property type="entry name" value="Aldolase_TIM"/>
</dbReference>
<dbReference type="GO" id="GO:0016491">
    <property type="term" value="F:oxidoreductase activity"/>
    <property type="evidence" value="ECO:0007669"/>
    <property type="project" value="InterPro"/>
</dbReference>
<dbReference type="SUPFAM" id="SSF51395">
    <property type="entry name" value="FMN-linked oxidoreductases"/>
    <property type="match status" value="1"/>
</dbReference>
<dbReference type="Gene3D" id="3.20.20.70">
    <property type="entry name" value="Aldolase class I"/>
    <property type="match status" value="1"/>
</dbReference>
<feature type="domain" description="NADH:flavin oxidoreductase/NADH oxidase N-terminal" evidence="2">
    <location>
        <begin position="232"/>
        <end position="296"/>
    </location>
</feature>
<dbReference type="PANTHER" id="PTHR22893:SF91">
    <property type="entry name" value="NADPH DEHYDROGENASE 2-RELATED"/>
    <property type="match status" value="1"/>
</dbReference>
<evidence type="ECO:0000259" key="2">
    <source>
        <dbReference type="Pfam" id="PF00724"/>
    </source>
</evidence>
<sequence>MFGCRDNEIDDRLENHLRVLHFSIMDSFATSGVFVFANVEWNAFLPDEINVMSTEDELDLWISSPGGEGVGLTDEKSTFPKIPNTLRYRKQGRRDRESHRHPRSQLVYSLPPSSPLEQKHDGQPPRHHHPHSRAVDNRTTKLSMRLSIASHLTSGPMKQGRSSRGRFGSRSTGLATVPHLVSPPRNHRLYKLIAKSVRLPVNDPSPWTAPRPTPSCKWLSGRGSGKLPITPALISEGLMIEPLGSEWTNAAGIFSEKQIAGWKKVTDAVHAEGSFIFAQLWHAGRMTHPALQAGQQNIRPSAIEGRQVPPACGYQVLNVLASVRRPTGKAGQTFDADPRPLGAYLGYFIFSPPHFPPGDGQTVGIDVKKNVGDAQAAFDI</sequence>
<dbReference type="InterPro" id="IPR045247">
    <property type="entry name" value="Oye-like"/>
</dbReference>
<evidence type="ECO:0000313" key="3">
    <source>
        <dbReference type="EMBL" id="RKO86299.1"/>
    </source>
</evidence>
<dbReference type="OrthoDB" id="72788at2759"/>
<dbReference type="GO" id="GO:0010181">
    <property type="term" value="F:FMN binding"/>
    <property type="evidence" value="ECO:0007669"/>
    <property type="project" value="InterPro"/>
</dbReference>
<dbReference type="EMBL" id="KZ998317">
    <property type="protein sequence ID" value="RKO86299.1"/>
    <property type="molecule type" value="Genomic_DNA"/>
</dbReference>
<reference evidence="4" key="1">
    <citation type="journal article" date="2018" name="Nat. Microbiol.">
        <title>Leveraging single-cell genomics to expand the fungal tree of life.</title>
        <authorList>
            <person name="Ahrendt S.R."/>
            <person name="Quandt C.A."/>
            <person name="Ciobanu D."/>
            <person name="Clum A."/>
            <person name="Salamov A."/>
            <person name="Andreopoulos B."/>
            <person name="Cheng J.F."/>
            <person name="Woyke T."/>
            <person name="Pelin A."/>
            <person name="Henrissat B."/>
            <person name="Reynolds N.K."/>
            <person name="Benny G.L."/>
            <person name="Smith M.E."/>
            <person name="James T.Y."/>
            <person name="Grigoriev I.V."/>
        </authorList>
    </citation>
    <scope>NUCLEOTIDE SEQUENCE [LARGE SCALE GENOMIC DNA]</scope>
</reference>
<dbReference type="Proteomes" id="UP000269721">
    <property type="component" value="Unassembled WGS sequence"/>
</dbReference>
<feature type="compositionally biased region" description="Low complexity" evidence="1">
    <location>
        <begin position="160"/>
        <end position="173"/>
    </location>
</feature>
<dbReference type="InterPro" id="IPR001155">
    <property type="entry name" value="OxRdtase_FMN_N"/>
</dbReference>
<protein>
    <recommendedName>
        <fullName evidence="2">NADH:flavin oxidoreductase/NADH oxidase N-terminal domain-containing protein</fullName>
    </recommendedName>
</protein>
<dbReference type="PANTHER" id="PTHR22893">
    <property type="entry name" value="NADH OXIDOREDUCTASE-RELATED"/>
    <property type="match status" value="1"/>
</dbReference>
<feature type="compositionally biased region" description="Basic residues" evidence="1">
    <location>
        <begin position="87"/>
        <end position="103"/>
    </location>
</feature>
<name>A0A4P9W259_9FUNG</name>
<accession>A0A4P9W259</accession>
<feature type="region of interest" description="Disordered" evidence="1">
    <location>
        <begin position="69"/>
        <end position="139"/>
    </location>
</feature>
<keyword evidence="4" id="KW-1185">Reference proteome</keyword>
<dbReference type="Pfam" id="PF00724">
    <property type="entry name" value="Oxidored_FMN"/>
    <property type="match status" value="1"/>
</dbReference>
<evidence type="ECO:0000256" key="1">
    <source>
        <dbReference type="SAM" id="MobiDB-lite"/>
    </source>
</evidence>
<proteinExistence type="predicted"/>
<gene>
    <name evidence="3" type="ORF">BDK51DRAFT_28153</name>
</gene>
<organism evidence="3 4">
    <name type="scientific">Blyttiomyces helicus</name>
    <dbReference type="NCBI Taxonomy" id="388810"/>
    <lineage>
        <taxon>Eukaryota</taxon>
        <taxon>Fungi</taxon>
        <taxon>Fungi incertae sedis</taxon>
        <taxon>Chytridiomycota</taxon>
        <taxon>Chytridiomycota incertae sedis</taxon>
        <taxon>Chytridiomycetes</taxon>
        <taxon>Chytridiomycetes incertae sedis</taxon>
        <taxon>Blyttiomyces</taxon>
    </lineage>
</organism>
<feature type="region of interest" description="Disordered" evidence="1">
    <location>
        <begin position="153"/>
        <end position="180"/>
    </location>
</feature>
<dbReference type="GO" id="GO:0005829">
    <property type="term" value="C:cytosol"/>
    <property type="evidence" value="ECO:0007669"/>
    <property type="project" value="TreeGrafter"/>
</dbReference>
<evidence type="ECO:0000313" key="4">
    <source>
        <dbReference type="Proteomes" id="UP000269721"/>
    </source>
</evidence>
<dbReference type="AlphaFoldDB" id="A0A4P9W259"/>